<dbReference type="EMBL" id="UINC01071604">
    <property type="protein sequence ID" value="SVC06636.1"/>
    <property type="molecule type" value="Genomic_DNA"/>
</dbReference>
<dbReference type="Pfam" id="PF01663">
    <property type="entry name" value="Phosphodiest"/>
    <property type="match status" value="1"/>
</dbReference>
<organism evidence="1">
    <name type="scientific">marine metagenome</name>
    <dbReference type="NCBI Taxonomy" id="408172"/>
    <lineage>
        <taxon>unclassified sequences</taxon>
        <taxon>metagenomes</taxon>
        <taxon>ecological metagenomes</taxon>
    </lineage>
</organism>
<feature type="non-terminal residue" evidence="1">
    <location>
        <position position="1"/>
    </location>
</feature>
<evidence type="ECO:0000313" key="1">
    <source>
        <dbReference type="EMBL" id="SVC06636.1"/>
    </source>
</evidence>
<accession>A0A382J413</accession>
<gene>
    <name evidence="1" type="ORF">METZ01_LOCUS259490</name>
</gene>
<dbReference type="SUPFAM" id="SSF53649">
    <property type="entry name" value="Alkaline phosphatase-like"/>
    <property type="match status" value="1"/>
</dbReference>
<evidence type="ECO:0008006" key="2">
    <source>
        <dbReference type="Google" id="ProtNLM"/>
    </source>
</evidence>
<reference evidence="1" key="1">
    <citation type="submission" date="2018-05" db="EMBL/GenBank/DDBJ databases">
        <authorList>
            <person name="Lanie J.A."/>
            <person name="Ng W.-L."/>
            <person name="Kazmierczak K.M."/>
            <person name="Andrzejewski T.M."/>
            <person name="Davidsen T.M."/>
            <person name="Wayne K.J."/>
            <person name="Tettelin H."/>
            <person name="Glass J.I."/>
            <person name="Rusch D."/>
            <person name="Podicherti R."/>
            <person name="Tsui H.-C.T."/>
            <person name="Winkler M.E."/>
        </authorList>
    </citation>
    <scope>NUCLEOTIDE SEQUENCE</scope>
</reference>
<protein>
    <recommendedName>
        <fullName evidence="2">Alkaline phosphatase family protein</fullName>
    </recommendedName>
</protein>
<dbReference type="Gene3D" id="3.40.720.10">
    <property type="entry name" value="Alkaline Phosphatase, subunit A"/>
    <property type="match status" value="2"/>
</dbReference>
<dbReference type="AlphaFoldDB" id="A0A382J413"/>
<proteinExistence type="predicted"/>
<sequence length="315" mass="35809">YAREDHYPGEVDGYLMDEYSPVFPIGIDASVDPTAAFMGFPWFEREVLNLAKEAINGEALGKGDHPDLLFIGFSAMDWMIHDYGPHSQEVMDACIKLDRYMGNFMEFVDKTLGLENVMFVLTADHGGLPLPEYLVEKGGSGGRINQKHLAEAIEWIDEECEERFGKKLYHREGANYFLDHKRLKKANLMPDHIYEIVKKYLTNVDGVERVAIKDDILKSTDKDKTTLRLKNMIHIEKTPEIFPIVNPGYLFRGPYGTSHGSPYDYDTHVPLIFARTHFKPRVDTSPRATVDIAPTIAKYLSVDIPEYCDGSPIDL</sequence>
<dbReference type="InterPro" id="IPR002591">
    <property type="entry name" value="Phosphodiest/P_Trfase"/>
</dbReference>
<name>A0A382J413_9ZZZZ</name>
<dbReference type="InterPro" id="IPR017850">
    <property type="entry name" value="Alkaline_phosphatase_core_sf"/>
</dbReference>